<evidence type="ECO:0008006" key="4">
    <source>
        <dbReference type="Google" id="ProtNLM"/>
    </source>
</evidence>
<dbReference type="Proteomes" id="UP000308092">
    <property type="component" value="Unassembled WGS sequence"/>
</dbReference>
<organism evidence="2 3">
    <name type="scientific">Aspergillus tanneri</name>
    <dbReference type="NCBI Taxonomy" id="1220188"/>
    <lineage>
        <taxon>Eukaryota</taxon>
        <taxon>Fungi</taxon>
        <taxon>Dikarya</taxon>
        <taxon>Ascomycota</taxon>
        <taxon>Pezizomycotina</taxon>
        <taxon>Eurotiomycetes</taxon>
        <taxon>Eurotiomycetidae</taxon>
        <taxon>Eurotiales</taxon>
        <taxon>Aspergillaceae</taxon>
        <taxon>Aspergillus</taxon>
        <taxon>Aspergillus subgen. Circumdati</taxon>
    </lineage>
</organism>
<sequence>MLIGSSTYTVNLIPLGGYAISIVSTVLLNALSDWKQWRMQISIAPAILQIIACAVLSAWPNSIPTIMTFYFLTFATAAWGYALLAWIGEILRKEPEARSLLVGASVTLTSDTQQSLCAHGKHPIVLVTQLGFP</sequence>
<dbReference type="VEuPathDB" id="FungiDB:EYZ11_008332"/>
<proteinExistence type="predicted"/>
<dbReference type="EMBL" id="SOSA01000352">
    <property type="protein sequence ID" value="THC92205.1"/>
    <property type="molecule type" value="Genomic_DNA"/>
</dbReference>
<gene>
    <name evidence="2" type="ORF">EYZ11_008332</name>
</gene>
<keyword evidence="1" id="KW-0472">Membrane</keyword>
<comment type="caution">
    <text evidence="2">The sequence shown here is derived from an EMBL/GenBank/DDBJ whole genome shotgun (WGS) entry which is preliminary data.</text>
</comment>
<dbReference type="InterPro" id="IPR036259">
    <property type="entry name" value="MFS_trans_sf"/>
</dbReference>
<evidence type="ECO:0000313" key="3">
    <source>
        <dbReference type="Proteomes" id="UP000308092"/>
    </source>
</evidence>
<evidence type="ECO:0000256" key="1">
    <source>
        <dbReference type="SAM" id="Phobius"/>
    </source>
</evidence>
<name>A0A4S3JB57_9EURO</name>
<reference evidence="2 3" key="1">
    <citation type="submission" date="2019-03" db="EMBL/GenBank/DDBJ databases">
        <title>The genome sequence of a newly discovered highly antifungal drug resistant Aspergillus species, Aspergillus tanneri NIH 1004.</title>
        <authorList>
            <person name="Mounaud S."/>
            <person name="Singh I."/>
            <person name="Joardar V."/>
            <person name="Pakala S."/>
            <person name="Pakala S."/>
            <person name="Venepally P."/>
            <person name="Hoover J."/>
            <person name="Nierman W."/>
            <person name="Chung J."/>
            <person name="Losada L."/>
        </authorList>
    </citation>
    <scope>NUCLEOTIDE SEQUENCE [LARGE SCALE GENOMIC DNA]</scope>
    <source>
        <strain evidence="2 3">NIH1004</strain>
    </source>
</reference>
<feature type="transmembrane region" description="Helical" evidence="1">
    <location>
        <begin position="43"/>
        <end position="60"/>
    </location>
</feature>
<feature type="transmembrane region" description="Helical" evidence="1">
    <location>
        <begin position="12"/>
        <end position="31"/>
    </location>
</feature>
<dbReference type="AlphaFoldDB" id="A0A4S3JB57"/>
<evidence type="ECO:0000313" key="2">
    <source>
        <dbReference type="EMBL" id="THC92205.1"/>
    </source>
</evidence>
<keyword evidence="1" id="KW-1133">Transmembrane helix</keyword>
<dbReference type="SUPFAM" id="SSF103473">
    <property type="entry name" value="MFS general substrate transporter"/>
    <property type="match status" value="1"/>
</dbReference>
<protein>
    <recommendedName>
        <fullName evidence="4">Major facilitator superfamily (MFS) profile domain-containing protein</fullName>
    </recommendedName>
</protein>
<feature type="transmembrane region" description="Helical" evidence="1">
    <location>
        <begin position="66"/>
        <end position="88"/>
    </location>
</feature>
<keyword evidence="3" id="KW-1185">Reference proteome</keyword>
<dbReference type="STRING" id="1220188.A0A4S3JB57"/>
<accession>A0A4S3JB57</accession>
<keyword evidence="1" id="KW-0812">Transmembrane</keyword>